<evidence type="ECO:0008006" key="4">
    <source>
        <dbReference type="Google" id="ProtNLM"/>
    </source>
</evidence>
<gene>
    <name evidence="2" type="ORF">UA08_03405</name>
</gene>
<dbReference type="GeneID" id="31003160"/>
<feature type="signal peptide" evidence="1">
    <location>
        <begin position="1"/>
        <end position="23"/>
    </location>
</feature>
<dbReference type="STRING" id="1441469.A0A225AS70"/>
<dbReference type="EMBL" id="LFMY01000004">
    <property type="protein sequence ID" value="OKL61204.1"/>
    <property type="molecule type" value="Genomic_DNA"/>
</dbReference>
<keyword evidence="3" id="KW-1185">Reference proteome</keyword>
<dbReference type="AlphaFoldDB" id="A0A225AS70"/>
<dbReference type="CDD" id="cd11577">
    <property type="entry name" value="GH71"/>
    <property type="match status" value="1"/>
</dbReference>
<comment type="caution">
    <text evidence="2">The sequence shown here is derived from an EMBL/GenBank/DDBJ whole genome shotgun (WGS) entry which is preliminary data.</text>
</comment>
<keyword evidence="1" id="KW-0732">Signal</keyword>
<dbReference type="Proteomes" id="UP000214365">
    <property type="component" value="Unassembled WGS sequence"/>
</dbReference>
<feature type="chain" id="PRO_5013393404" description="Glucan endo-1,3-alpha-glucosidase agn1" evidence="1">
    <location>
        <begin position="24"/>
        <end position="436"/>
    </location>
</feature>
<evidence type="ECO:0000313" key="2">
    <source>
        <dbReference type="EMBL" id="OKL61204.1"/>
    </source>
</evidence>
<dbReference type="Pfam" id="PF03659">
    <property type="entry name" value="Glyco_hydro_71"/>
    <property type="match status" value="1"/>
</dbReference>
<reference evidence="2 3" key="1">
    <citation type="submission" date="2015-06" db="EMBL/GenBank/DDBJ databases">
        <title>Talaromyces atroroseus IBT 11181 draft genome.</title>
        <authorList>
            <person name="Rasmussen K.B."/>
            <person name="Rasmussen S."/>
            <person name="Petersen B."/>
            <person name="Sicheritz-Ponten T."/>
            <person name="Mortensen U.H."/>
            <person name="Thrane U."/>
        </authorList>
    </citation>
    <scope>NUCLEOTIDE SEQUENCE [LARGE SCALE GENOMIC DNA]</scope>
    <source>
        <strain evidence="2 3">IBT 11181</strain>
    </source>
</reference>
<sequence length="436" mass="47648">MKQGASLLLSLAAAASSVGVAAAQKYAFAHHVVGDTVAHTQADWENDITLAHDAALDAFALNVGYPNDNYLSTQVANAFAACEALSNGFKLFFSFDYLGGGQAWPASEVISWLEEYSTSDCYLTYNDLPFVSTFEGTDNIEDWAPGGTIRSAIDVYFVPCWTSLGTSGLTPYLDYVQGFFSWNMWPVGASDMSDEADLEWIDAIGSDKTYIMGVSPWFFHSTTGGDYRWIWRGDNLWADRWQEVFSVGPQFVEVVTWNDWGEASYVGPFYSDDEVPAGSLEYVEDMPHESLRDFLPYYIATFKGNDFDISRDQMQYWYRLSPLSGGSECGIIGNDPDDGQTAVDANSIPEDKVFFSALLMSDATVEVQIGDNAAVSYSGVAGLNHWDQDFNGQTGAVTFSVIRDGATVNSGTGATITADTDLSDGCTNYNAWAGSF</sequence>
<dbReference type="OrthoDB" id="1046782at2759"/>
<organism evidence="2 3">
    <name type="scientific">Talaromyces atroroseus</name>
    <dbReference type="NCBI Taxonomy" id="1441469"/>
    <lineage>
        <taxon>Eukaryota</taxon>
        <taxon>Fungi</taxon>
        <taxon>Dikarya</taxon>
        <taxon>Ascomycota</taxon>
        <taxon>Pezizomycotina</taxon>
        <taxon>Eurotiomycetes</taxon>
        <taxon>Eurotiomycetidae</taxon>
        <taxon>Eurotiales</taxon>
        <taxon>Trichocomaceae</taxon>
        <taxon>Talaromyces</taxon>
        <taxon>Talaromyces sect. Trachyspermi</taxon>
    </lineage>
</organism>
<dbReference type="RefSeq" id="XP_020121325.1">
    <property type="nucleotide sequence ID" value="XM_020265702.1"/>
</dbReference>
<dbReference type="GO" id="GO:0051118">
    <property type="term" value="F:glucan endo-1,3-alpha-glucosidase activity"/>
    <property type="evidence" value="ECO:0007669"/>
    <property type="project" value="InterPro"/>
</dbReference>
<accession>A0A225AS70</accession>
<protein>
    <recommendedName>
        <fullName evidence="4">Glucan endo-1,3-alpha-glucosidase agn1</fullName>
    </recommendedName>
</protein>
<proteinExistence type="predicted"/>
<dbReference type="Gene3D" id="3.20.20.80">
    <property type="entry name" value="Glycosidases"/>
    <property type="match status" value="1"/>
</dbReference>
<dbReference type="InterPro" id="IPR005197">
    <property type="entry name" value="Glyco_hydro_71"/>
</dbReference>
<name>A0A225AS70_TALAT</name>
<evidence type="ECO:0000313" key="3">
    <source>
        <dbReference type="Proteomes" id="UP000214365"/>
    </source>
</evidence>
<evidence type="ECO:0000256" key="1">
    <source>
        <dbReference type="SAM" id="SignalP"/>
    </source>
</evidence>